<feature type="compositionally biased region" description="Basic and acidic residues" evidence="1">
    <location>
        <begin position="199"/>
        <end position="214"/>
    </location>
</feature>
<gene>
    <name evidence="3" type="ORF">OBBRIDRAFT_834113</name>
</gene>
<evidence type="ECO:0000256" key="1">
    <source>
        <dbReference type="SAM" id="MobiDB-lite"/>
    </source>
</evidence>
<accession>A0A8E2DMV7</accession>
<reference evidence="3 4" key="1">
    <citation type="submission" date="2016-07" db="EMBL/GenBank/DDBJ databases">
        <title>Draft genome of the white-rot fungus Obba rivulosa 3A-2.</title>
        <authorList>
            <consortium name="DOE Joint Genome Institute"/>
            <person name="Miettinen O."/>
            <person name="Riley R."/>
            <person name="Acob R."/>
            <person name="Barry K."/>
            <person name="Cullen D."/>
            <person name="De Vries R."/>
            <person name="Hainaut M."/>
            <person name="Hatakka A."/>
            <person name="Henrissat B."/>
            <person name="Hilden K."/>
            <person name="Kuo R."/>
            <person name="Labutti K."/>
            <person name="Lipzen A."/>
            <person name="Makela M.R."/>
            <person name="Sandor L."/>
            <person name="Spatafora J.W."/>
            <person name="Grigoriev I.V."/>
            <person name="Hibbett D.S."/>
        </authorList>
    </citation>
    <scope>NUCLEOTIDE SEQUENCE [LARGE SCALE GENOMIC DNA]</scope>
    <source>
        <strain evidence="3 4">3A-2</strain>
    </source>
</reference>
<feature type="domain" description="SigF-like NTF2-like" evidence="2">
    <location>
        <begin position="1"/>
        <end position="177"/>
    </location>
</feature>
<dbReference type="EMBL" id="KV722383">
    <property type="protein sequence ID" value="OCH91569.1"/>
    <property type="molecule type" value="Genomic_DNA"/>
</dbReference>
<evidence type="ECO:0000313" key="4">
    <source>
        <dbReference type="Proteomes" id="UP000250043"/>
    </source>
</evidence>
<dbReference type="AlphaFoldDB" id="A0A8E2DMV7"/>
<dbReference type="Proteomes" id="UP000250043">
    <property type="component" value="Unassembled WGS sequence"/>
</dbReference>
<evidence type="ECO:0000313" key="3">
    <source>
        <dbReference type="EMBL" id="OCH91569.1"/>
    </source>
</evidence>
<dbReference type="InterPro" id="IPR057514">
    <property type="entry name" value="NTF2_SigF"/>
</dbReference>
<dbReference type="OrthoDB" id="2344312at2759"/>
<name>A0A8E2DMV7_9APHY</name>
<evidence type="ECO:0000259" key="2">
    <source>
        <dbReference type="Pfam" id="PF24840"/>
    </source>
</evidence>
<dbReference type="Pfam" id="PF24840">
    <property type="entry name" value="NTF2_SigF"/>
    <property type="match status" value="1"/>
</dbReference>
<organism evidence="3 4">
    <name type="scientific">Obba rivulosa</name>
    <dbReference type="NCBI Taxonomy" id="1052685"/>
    <lineage>
        <taxon>Eukaryota</taxon>
        <taxon>Fungi</taxon>
        <taxon>Dikarya</taxon>
        <taxon>Basidiomycota</taxon>
        <taxon>Agaricomycotina</taxon>
        <taxon>Agaricomycetes</taxon>
        <taxon>Polyporales</taxon>
        <taxon>Gelatoporiaceae</taxon>
        <taxon>Obba</taxon>
    </lineage>
</organism>
<keyword evidence="4" id="KW-1185">Reference proteome</keyword>
<sequence>MENPAQEICSVIQRIAVNTNPSLQSATIQRYFTPDASLRNYVCSVPHGPRSRETIIGLYNCYHFLSPHTRVDVRDIVYNSTRDPPELFVRVLQLFDPRWSPFSHGYIPLLIQLELKAEPSADGGPTKYLIASQEDFYHPDDVVAFTFPPAQHLARIALRVLAGVFSVLVRVLEFIGFWRMRSDELGGAVDLQHEGVRRASKRSERFKQHSEAKDGPQNTVEAEQTGGDGGEGADTEDNEVVQKSEGARHKRKGVRPSFKAVAMGSVEEKPVEPVKGVVAFEEKTH</sequence>
<dbReference type="PANTHER" id="PTHR35393">
    <property type="entry name" value="CHROMOSOME 1, WHOLE GENOME SHOTGUN SEQUENCE"/>
    <property type="match status" value="1"/>
</dbReference>
<feature type="region of interest" description="Disordered" evidence="1">
    <location>
        <begin position="199"/>
        <end position="285"/>
    </location>
</feature>
<dbReference type="PANTHER" id="PTHR35393:SF1">
    <property type="entry name" value="SNOAL-LIKE DOMAIN-CONTAINING PROTEIN"/>
    <property type="match status" value="1"/>
</dbReference>
<proteinExistence type="predicted"/>
<protein>
    <recommendedName>
        <fullName evidence="2">SigF-like NTF2-like domain-containing protein</fullName>
    </recommendedName>
</protein>